<evidence type="ECO:0000313" key="1">
    <source>
        <dbReference type="EMBL" id="RLW07027.1"/>
    </source>
</evidence>
<evidence type="ECO:0000313" key="2">
    <source>
        <dbReference type="Proteomes" id="UP000276834"/>
    </source>
</evidence>
<reference evidence="1 2" key="1">
    <citation type="journal article" date="2018" name="Proc. R. Soc. B">
        <title>A non-coding region near Follistatin controls head colour polymorphism in the Gouldian finch.</title>
        <authorList>
            <person name="Toomey M.B."/>
            <person name="Marques C.I."/>
            <person name="Andrade P."/>
            <person name="Araujo P.M."/>
            <person name="Sabatino S."/>
            <person name="Gazda M.A."/>
            <person name="Afonso S."/>
            <person name="Lopes R.J."/>
            <person name="Corbo J.C."/>
            <person name="Carneiro M."/>
        </authorList>
    </citation>
    <scope>NUCLEOTIDE SEQUENCE [LARGE SCALE GENOMIC DNA]</scope>
    <source>
        <strain evidence="1">Red01</strain>
        <tissue evidence="1">Muscle</tissue>
    </source>
</reference>
<dbReference type="Proteomes" id="UP000276834">
    <property type="component" value="Unassembled WGS sequence"/>
</dbReference>
<comment type="caution">
    <text evidence="1">The sequence shown here is derived from an EMBL/GenBank/DDBJ whole genome shotgun (WGS) entry which is preliminary data.</text>
</comment>
<accession>A0A3L8SS94</accession>
<sequence length="257" mass="29014">MKVLCRSRSMRVDKKQIFEEMEKRRLNISCALMASLLLDEMQDLRVGTRLSQEDGDWELIFGRRVWPLTKLVGVKIKRDLLRLLHGAAGMAAGQARAMHRVMSYRTGSSRCGVSSLVQTLLAMASPNQASLITTEEAHETDSVCDVAPGMHHTPPEHLQDTSRVQEDVEEALKNPIPPSGTSLCGHLGERHQLGLSSSARAEFLSRKKWQRTAMFHLKNQANCRTSCFKEQKETSSSRLRVHVDCFRPKPKLLVLRK</sequence>
<proteinExistence type="predicted"/>
<dbReference type="AlphaFoldDB" id="A0A3L8SS94"/>
<dbReference type="OrthoDB" id="10666619at2759"/>
<protein>
    <submittedName>
        <fullName evidence="1">Uncharacterized protein</fullName>
    </submittedName>
</protein>
<keyword evidence="2" id="KW-1185">Reference proteome</keyword>
<gene>
    <name evidence="1" type="ORF">DV515_00004242</name>
</gene>
<dbReference type="EMBL" id="QUSF01000008">
    <property type="protein sequence ID" value="RLW07027.1"/>
    <property type="molecule type" value="Genomic_DNA"/>
</dbReference>
<name>A0A3L8SS94_CHLGU</name>
<organism evidence="1 2">
    <name type="scientific">Chloebia gouldiae</name>
    <name type="common">Gouldian finch</name>
    <name type="synonym">Erythrura gouldiae</name>
    <dbReference type="NCBI Taxonomy" id="44316"/>
    <lineage>
        <taxon>Eukaryota</taxon>
        <taxon>Metazoa</taxon>
        <taxon>Chordata</taxon>
        <taxon>Craniata</taxon>
        <taxon>Vertebrata</taxon>
        <taxon>Euteleostomi</taxon>
        <taxon>Archelosauria</taxon>
        <taxon>Archosauria</taxon>
        <taxon>Dinosauria</taxon>
        <taxon>Saurischia</taxon>
        <taxon>Theropoda</taxon>
        <taxon>Coelurosauria</taxon>
        <taxon>Aves</taxon>
        <taxon>Neognathae</taxon>
        <taxon>Neoaves</taxon>
        <taxon>Telluraves</taxon>
        <taxon>Australaves</taxon>
        <taxon>Passeriformes</taxon>
        <taxon>Passeroidea</taxon>
        <taxon>Passeridae</taxon>
        <taxon>Chloebia</taxon>
    </lineage>
</organism>